<keyword evidence="4" id="KW-1185">Reference proteome</keyword>
<feature type="compositionally biased region" description="Basic residues" evidence="1">
    <location>
        <begin position="9"/>
        <end position="19"/>
    </location>
</feature>
<dbReference type="OrthoDB" id="4307453at2"/>
<dbReference type="KEGG" id="salw:CP975_18500"/>
<dbReference type="InterPro" id="IPR016032">
    <property type="entry name" value="Sig_transdc_resp-reg_C-effctor"/>
</dbReference>
<feature type="compositionally biased region" description="Basic residues" evidence="1">
    <location>
        <begin position="123"/>
        <end position="155"/>
    </location>
</feature>
<protein>
    <submittedName>
        <fullName evidence="3">LuxR family transcriptional regulator</fullName>
    </submittedName>
</protein>
<evidence type="ECO:0000313" key="3">
    <source>
        <dbReference type="EMBL" id="QEV22409.1"/>
    </source>
</evidence>
<dbReference type="GO" id="GO:0006355">
    <property type="term" value="P:regulation of DNA-templated transcription"/>
    <property type="evidence" value="ECO:0007669"/>
    <property type="project" value="InterPro"/>
</dbReference>
<dbReference type="InterPro" id="IPR036388">
    <property type="entry name" value="WH-like_DNA-bd_sf"/>
</dbReference>
<dbReference type="GO" id="GO:0003677">
    <property type="term" value="F:DNA binding"/>
    <property type="evidence" value="ECO:0007669"/>
    <property type="project" value="InterPro"/>
</dbReference>
<dbReference type="Gene3D" id="1.10.10.10">
    <property type="entry name" value="Winged helix-like DNA-binding domain superfamily/Winged helix DNA-binding domain"/>
    <property type="match status" value="1"/>
</dbReference>
<dbReference type="CDD" id="cd06170">
    <property type="entry name" value="LuxR_C_like"/>
    <property type="match status" value="1"/>
</dbReference>
<dbReference type="Proteomes" id="UP000326553">
    <property type="component" value="Chromosome"/>
</dbReference>
<feature type="domain" description="HTH luxR-type" evidence="2">
    <location>
        <begin position="378"/>
        <end position="443"/>
    </location>
</feature>
<sequence length="449" mass="49777">MPFRDTHRSAGRRSQRGLAHRGAATRPDGSRTGHHDAHPLPAHRQTQPGDPGVRGAHGQGQCPDQDPGRADRPTDDLRSYGRAHPGPRGPPSRPGAAPPRHRRVPRQGLRTRVEPGDPAPRRGAVRPLHRRDNRRPALHRQAPHRGPRRRGHRPPSRHERPHLPRPHRQDRRGSRQRQPCPTRLSHRPVGDPGPEPHAVSAEQEGARMAGRRAREARLFSATDTPAGTLADAPAVTVLDGLERINSAIDQAMNDVTEEFLAIQPGGTRPPETLAEAFPRDQALLSRGCRMRTLYQHTTRHSLPVLAYFEQLDGDAEARTLDEVTDRLFVFDRTVAFIPASRDRSIALEVRQPALVEYFATTFWRLWRLATPMWPQAAPQVSEGGVTPRQRAIAALLVEGLTDAEIADRLGMNIRTARVHIAKLAATLGSESRAQLGYLIGRSGLLDRAQ</sequence>
<name>A0A5J6HQ01_STRAD</name>
<dbReference type="SMART" id="SM00421">
    <property type="entry name" value="HTH_LUXR"/>
    <property type="match status" value="1"/>
</dbReference>
<dbReference type="InterPro" id="IPR051797">
    <property type="entry name" value="TrmB-like"/>
</dbReference>
<dbReference type="PROSITE" id="PS50043">
    <property type="entry name" value="HTH_LUXR_2"/>
    <property type="match status" value="1"/>
</dbReference>
<dbReference type="PANTHER" id="PTHR34293">
    <property type="entry name" value="HTH-TYPE TRANSCRIPTIONAL REGULATOR TRMBL2"/>
    <property type="match status" value="1"/>
</dbReference>
<evidence type="ECO:0000259" key="2">
    <source>
        <dbReference type="PROSITE" id="PS50043"/>
    </source>
</evidence>
<dbReference type="AlphaFoldDB" id="A0A5J6HQ01"/>
<feature type="compositionally biased region" description="Basic and acidic residues" evidence="1">
    <location>
        <begin position="28"/>
        <end position="38"/>
    </location>
</feature>
<proteinExistence type="predicted"/>
<reference evidence="3 4" key="1">
    <citation type="submission" date="2017-09" db="EMBL/GenBank/DDBJ databases">
        <authorList>
            <person name="Lee N."/>
            <person name="Cho B.-K."/>
        </authorList>
    </citation>
    <scope>NUCLEOTIDE SEQUENCE [LARGE SCALE GENOMIC DNA]</scope>
    <source>
        <strain evidence="3 4">ATCC 12461</strain>
    </source>
</reference>
<dbReference type="PRINTS" id="PR00038">
    <property type="entry name" value="HTHLUXR"/>
</dbReference>
<accession>A0A5J6HQ01</accession>
<dbReference type="SUPFAM" id="SSF46894">
    <property type="entry name" value="C-terminal effector domain of the bipartite response regulators"/>
    <property type="match status" value="1"/>
</dbReference>
<organism evidence="3 4">
    <name type="scientific">Streptomyces alboniger</name>
    <dbReference type="NCBI Taxonomy" id="132473"/>
    <lineage>
        <taxon>Bacteria</taxon>
        <taxon>Bacillati</taxon>
        <taxon>Actinomycetota</taxon>
        <taxon>Actinomycetes</taxon>
        <taxon>Kitasatosporales</taxon>
        <taxon>Streptomycetaceae</taxon>
        <taxon>Streptomyces</taxon>
        <taxon>Streptomyces aurantiacus group</taxon>
    </lineage>
</organism>
<feature type="compositionally biased region" description="Basic and acidic residues" evidence="1">
    <location>
        <begin position="66"/>
        <end position="79"/>
    </location>
</feature>
<dbReference type="Pfam" id="PF00196">
    <property type="entry name" value="GerE"/>
    <property type="match status" value="1"/>
</dbReference>
<gene>
    <name evidence="3" type="ORF">CP975_18500</name>
</gene>
<dbReference type="EMBL" id="CP023695">
    <property type="protein sequence ID" value="QEV22409.1"/>
    <property type="molecule type" value="Genomic_DNA"/>
</dbReference>
<dbReference type="PANTHER" id="PTHR34293:SF1">
    <property type="entry name" value="HTH-TYPE TRANSCRIPTIONAL REGULATOR TRMBL2"/>
    <property type="match status" value="1"/>
</dbReference>
<evidence type="ECO:0000256" key="1">
    <source>
        <dbReference type="SAM" id="MobiDB-lite"/>
    </source>
</evidence>
<feature type="region of interest" description="Disordered" evidence="1">
    <location>
        <begin position="1"/>
        <end position="212"/>
    </location>
</feature>
<evidence type="ECO:0000313" key="4">
    <source>
        <dbReference type="Proteomes" id="UP000326553"/>
    </source>
</evidence>
<feature type="compositionally biased region" description="Pro residues" evidence="1">
    <location>
        <begin position="87"/>
        <end position="97"/>
    </location>
</feature>
<dbReference type="InterPro" id="IPR000792">
    <property type="entry name" value="Tscrpt_reg_LuxR_C"/>
</dbReference>